<feature type="region of interest" description="Disordered" evidence="1">
    <location>
        <begin position="976"/>
        <end position="1000"/>
    </location>
</feature>
<feature type="compositionally biased region" description="Low complexity" evidence="1">
    <location>
        <begin position="1212"/>
        <end position="1223"/>
    </location>
</feature>
<feature type="compositionally biased region" description="Basic and acidic residues" evidence="1">
    <location>
        <begin position="848"/>
        <end position="857"/>
    </location>
</feature>
<feature type="region of interest" description="Disordered" evidence="1">
    <location>
        <begin position="1385"/>
        <end position="1409"/>
    </location>
</feature>
<feature type="compositionally biased region" description="Basic and acidic residues" evidence="1">
    <location>
        <begin position="292"/>
        <end position="301"/>
    </location>
</feature>
<accession>A0A8J4F9T7</accession>
<evidence type="ECO:0000313" key="2">
    <source>
        <dbReference type="EMBL" id="GIL62293.1"/>
    </source>
</evidence>
<feature type="compositionally biased region" description="Polar residues" evidence="1">
    <location>
        <begin position="1194"/>
        <end position="1211"/>
    </location>
</feature>
<feature type="compositionally biased region" description="Basic and acidic residues" evidence="1">
    <location>
        <begin position="595"/>
        <end position="605"/>
    </location>
</feature>
<feature type="region of interest" description="Disordered" evidence="1">
    <location>
        <begin position="472"/>
        <end position="605"/>
    </location>
</feature>
<feature type="region of interest" description="Disordered" evidence="1">
    <location>
        <begin position="372"/>
        <end position="393"/>
    </location>
</feature>
<comment type="caution">
    <text evidence="2">The sequence shown here is derived from an EMBL/GenBank/DDBJ whole genome shotgun (WGS) entry which is preliminary data.</text>
</comment>
<protein>
    <submittedName>
        <fullName evidence="2">Uncharacterized protein</fullName>
    </submittedName>
</protein>
<sequence>MGLEPDDVLTVIEVRKHVNYVLWLWARYILLGIRWQVVIQDVPAVVPGRVPPADWQGWETVLDMLGERQVVPLVREALLRHLGIGASEGKGHGEVRAISDDCGGIGRSLEGLSGYAPVGTGTRIVDDKKADSQALMYKISSSIRPGNIEIRAWMTEEALRSVFQTAAEPMLTHWQTSNSRAYATVTSTASPFDPISAGVLINRYIGGPHVNKTIPPAQHFLMPQNQSPRRLGSGRQDLQVTGAQTAYDKQLACDPQPNRGNGAMALNRGIEGTAASPQEGVGGGRQLMEPQGEPKEVRRVPGDQCSPLHGRPPPAHPDDHDPNSSYCDPEAATALGRSFKAAFMRIYERKLQRLLEAHLLAEHSARFGAGRGCRTGNRGPATGGDPAAGAVHADSFDNAPLQHRQHDPAAEPISAAGDASLHGAIAAGPAHDEAAAQQQGLAAANLDTEQPSTTAQGLRQVDKQRQDVPNMAQDGEERAGEEPGLQGGYNGKGLRRKRGPAAETYVGADSPVNEDTPLRSSKRRRLQSGHADHQQAPSPPLATGIDGAPGPHSANTSGITISSGGTLESGAVSQSAAGKDPTTLLGAGGGTGRTDGPRQHEQTEQCRYHPMVTPDACAEAAWKKLGQVLRARQRRHLELADPQQQQGRGEVGLAQQTCIRDSGFPREQLPDDGSNKHTPFHTPNLPMTAVDGGTRMQSAGTDARTGGVASAGNRPAGWVGVVPTSRTTMPAGGDVMPASGAGDEAMPMRNSPELGIGEDAGKDDVGDPVLLPQGAVAFADIGGGGGTSTRPRPSLQSVPRTRRPPPWLAGRGLPRTSQAQRDTGASPTCAQGWVAQAQPAGTAAAEVQRADQLHPDPEQGPSPPRASGRTRSMCERTVEVAPSARTPGSGVPMHSADSLQSASRGGPANSIVDGVQRAQGDVGVRASITSDILTVELEFRVGNKVEISKPLPVDMDLAAVATLPKLQGVPCATPDSGLKAASEAPTLSPGHQEQHDSAGNEDLQARCPLPVEEGLSEEDESFHDPIGTLEDIVGAPDTLLGGKHTEQQAAISAAGTQSTSFGSPRTEQWDASEGQKDGPEASEQEECPQEDLGNGHRSSPEVKFGSQGIQTSQCLLDSWLRNLQQQHQCEPSKQTIAVQTSQASAVVSALQPGALQLPPRMPITMQPRQSQQVHGSLEPTAASHGALAEDPPITVNSAPENGQTAQVNQVETASGAAARTASRPKPQLATWDMRGERFAAKMDGCDNLSAVDHVSQVGSAAVTVVDQQPVAKGLGGNDGSVANAAVHDVEVELPPTSALVQDNAAAIASSTAVRIGGLSASAPRYGRLVRRGIPLEDVQAWLGPPCAPLVAPSLVQDSLDVRNVAVGITCWPDVTMAVLRQLHSTTARPPSGQPPRKAAGPPSHQEGLWRDNWLPTQLPRSVHDPGMLPMARDMLGRPPSSVERAAAPAAAVATLEAAMCAVGAHRASIIAAMTANRGAGEGVSAAGSAGEQGRDDLMAAAPVHRSHGVAGQFDEGPIVFADAQQGTGCPAEQVAVEPATSNDDVLGHAEKQHHEQQEEVVAEPTQLFQDFGFASEGGPPMFFTQPLTQSF</sequence>
<reference evidence="2" key="1">
    <citation type="journal article" date="2021" name="Proc. Natl. Acad. Sci. U.S.A.">
        <title>Three genomes in the algal genus Volvox reveal the fate of a haploid sex-determining region after a transition to homothallism.</title>
        <authorList>
            <person name="Yamamoto K."/>
            <person name="Hamaji T."/>
            <person name="Kawai-Toyooka H."/>
            <person name="Matsuzaki R."/>
            <person name="Takahashi F."/>
            <person name="Nishimura Y."/>
            <person name="Kawachi M."/>
            <person name="Noguchi H."/>
            <person name="Minakuchi Y."/>
            <person name="Umen J.G."/>
            <person name="Toyoda A."/>
            <person name="Nozaki H."/>
        </authorList>
    </citation>
    <scope>NUCLEOTIDE SEQUENCE</scope>
    <source>
        <strain evidence="2">NIES-3780</strain>
    </source>
</reference>
<feature type="compositionally biased region" description="Polar residues" evidence="1">
    <location>
        <begin position="553"/>
        <end position="576"/>
    </location>
</feature>
<name>A0A8J4F9T7_9CHLO</name>
<evidence type="ECO:0000256" key="1">
    <source>
        <dbReference type="SAM" id="MobiDB-lite"/>
    </source>
</evidence>
<gene>
    <name evidence="2" type="ORF">Vafri_16578</name>
</gene>
<feature type="compositionally biased region" description="Polar residues" evidence="1">
    <location>
        <begin position="815"/>
        <end position="829"/>
    </location>
</feature>
<feature type="region of interest" description="Disordered" evidence="1">
    <location>
        <begin position="273"/>
        <end position="324"/>
    </location>
</feature>
<feature type="compositionally biased region" description="Acidic residues" evidence="1">
    <location>
        <begin position="1080"/>
        <end position="1089"/>
    </location>
</feature>
<feature type="compositionally biased region" description="Polar residues" evidence="1">
    <location>
        <begin position="1047"/>
        <end position="1066"/>
    </location>
</feature>
<proteinExistence type="predicted"/>
<feature type="region of interest" description="Disordered" evidence="1">
    <location>
        <begin position="778"/>
        <end position="912"/>
    </location>
</feature>
<feature type="region of interest" description="Disordered" evidence="1">
    <location>
        <begin position="1046"/>
        <end position="1105"/>
    </location>
</feature>
<feature type="compositionally biased region" description="Low complexity" evidence="1">
    <location>
        <begin position="835"/>
        <end position="847"/>
    </location>
</feature>
<feature type="region of interest" description="Disordered" evidence="1">
    <location>
        <begin position="1166"/>
        <end position="1227"/>
    </location>
</feature>
<dbReference type="EMBL" id="BNCO01000050">
    <property type="protein sequence ID" value="GIL62293.1"/>
    <property type="molecule type" value="Genomic_DNA"/>
</dbReference>
<keyword evidence="3" id="KW-1185">Reference proteome</keyword>
<organism evidence="2 3">
    <name type="scientific">Volvox africanus</name>
    <dbReference type="NCBI Taxonomy" id="51714"/>
    <lineage>
        <taxon>Eukaryota</taxon>
        <taxon>Viridiplantae</taxon>
        <taxon>Chlorophyta</taxon>
        <taxon>core chlorophytes</taxon>
        <taxon>Chlorophyceae</taxon>
        <taxon>CS clade</taxon>
        <taxon>Chlamydomonadales</taxon>
        <taxon>Volvocaceae</taxon>
        <taxon>Volvox</taxon>
    </lineage>
</organism>
<feature type="region of interest" description="Disordered" evidence="1">
    <location>
        <begin position="663"/>
        <end position="721"/>
    </location>
</feature>
<evidence type="ECO:0000313" key="3">
    <source>
        <dbReference type="Proteomes" id="UP000747399"/>
    </source>
</evidence>
<feature type="compositionally biased region" description="Low complexity" evidence="1">
    <location>
        <begin position="379"/>
        <end position="390"/>
    </location>
</feature>
<dbReference type="Proteomes" id="UP000747399">
    <property type="component" value="Unassembled WGS sequence"/>
</dbReference>